<protein>
    <submittedName>
        <fullName evidence="1">Uncharacterized protein</fullName>
    </submittedName>
</protein>
<name>A0A022QU53_ERYGU</name>
<reference evidence="1 2" key="1">
    <citation type="journal article" date="2013" name="Proc. Natl. Acad. Sci. U.S.A.">
        <title>Fine-scale variation in meiotic recombination in Mimulus inferred from population shotgun sequencing.</title>
        <authorList>
            <person name="Hellsten U."/>
            <person name="Wright K.M."/>
            <person name="Jenkins J."/>
            <person name="Shu S."/>
            <person name="Yuan Y."/>
            <person name="Wessler S.R."/>
            <person name="Schmutz J."/>
            <person name="Willis J.H."/>
            <person name="Rokhsar D.S."/>
        </authorList>
    </citation>
    <scope>NUCLEOTIDE SEQUENCE [LARGE SCALE GENOMIC DNA]</scope>
    <source>
        <strain evidence="2">cv. DUN x IM62</strain>
    </source>
</reference>
<feature type="non-terminal residue" evidence="1">
    <location>
        <position position="1"/>
    </location>
</feature>
<dbReference type="Proteomes" id="UP000030748">
    <property type="component" value="Unassembled WGS sequence"/>
</dbReference>
<evidence type="ECO:0000313" key="1">
    <source>
        <dbReference type="EMBL" id="EYU31114.1"/>
    </source>
</evidence>
<feature type="non-terminal residue" evidence="1">
    <location>
        <position position="16"/>
    </location>
</feature>
<dbReference type="AlphaFoldDB" id="A0A022QU53"/>
<evidence type="ECO:0000313" key="2">
    <source>
        <dbReference type="Proteomes" id="UP000030748"/>
    </source>
</evidence>
<sequence>ATIFPGDFSRALYPFL</sequence>
<accession>A0A022QU53</accession>
<proteinExistence type="predicted"/>
<keyword evidence="2" id="KW-1185">Reference proteome</keyword>
<dbReference type="EMBL" id="KI631018">
    <property type="protein sequence ID" value="EYU31114.1"/>
    <property type="molecule type" value="Genomic_DNA"/>
</dbReference>
<gene>
    <name evidence="1" type="ORF">MIMGU_mgv1a0249451mg</name>
</gene>
<organism evidence="1 2">
    <name type="scientific">Erythranthe guttata</name>
    <name type="common">Yellow monkey flower</name>
    <name type="synonym">Mimulus guttatus</name>
    <dbReference type="NCBI Taxonomy" id="4155"/>
    <lineage>
        <taxon>Eukaryota</taxon>
        <taxon>Viridiplantae</taxon>
        <taxon>Streptophyta</taxon>
        <taxon>Embryophyta</taxon>
        <taxon>Tracheophyta</taxon>
        <taxon>Spermatophyta</taxon>
        <taxon>Magnoliopsida</taxon>
        <taxon>eudicotyledons</taxon>
        <taxon>Gunneridae</taxon>
        <taxon>Pentapetalae</taxon>
        <taxon>asterids</taxon>
        <taxon>lamiids</taxon>
        <taxon>Lamiales</taxon>
        <taxon>Phrymaceae</taxon>
        <taxon>Erythranthe</taxon>
    </lineage>
</organism>